<keyword evidence="2" id="KW-1185">Reference proteome</keyword>
<comment type="caution">
    <text evidence="1">The sequence shown here is derived from an EMBL/GenBank/DDBJ whole genome shotgun (WGS) entry which is preliminary data.</text>
</comment>
<proteinExistence type="predicted"/>
<gene>
    <name evidence="1" type="ORF">GCM10009682_53350</name>
</gene>
<name>A0ABP4YTC4_9ACTN</name>
<sequence length="77" mass="8051">MKNERYVCPSSVPRRGSPDGFTNAVLGAFESTYAQVVGVVMTGVPPALAGDAATATVAVNVMARTSDRTINRRISPP</sequence>
<evidence type="ECO:0000313" key="1">
    <source>
        <dbReference type="EMBL" id="GAA1827379.1"/>
    </source>
</evidence>
<evidence type="ECO:0000313" key="2">
    <source>
        <dbReference type="Proteomes" id="UP001500218"/>
    </source>
</evidence>
<reference evidence="2" key="1">
    <citation type="journal article" date="2019" name="Int. J. Syst. Evol. Microbiol.">
        <title>The Global Catalogue of Microorganisms (GCM) 10K type strain sequencing project: providing services to taxonomists for standard genome sequencing and annotation.</title>
        <authorList>
            <consortium name="The Broad Institute Genomics Platform"/>
            <consortium name="The Broad Institute Genome Sequencing Center for Infectious Disease"/>
            <person name="Wu L."/>
            <person name="Ma J."/>
        </authorList>
    </citation>
    <scope>NUCLEOTIDE SEQUENCE [LARGE SCALE GENOMIC DNA]</scope>
    <source>
        <strain evidence="2">JCM 13250</strain>
    </source>
</reference>
<dbReference type="Proteomes" id="UP001500218">
    <property type="component" value="Unassembled WGS sequence"/>
</dbReference>
<dbReference type="EMBL" id="BAAALT010000238">
    <property type="protein sequence ID" value="GAA1827379.1"/>
    <property type="molecule type" value="Genomic_DNA"/>
</dbReference>
<accession>A0ABP4YTC4</accession>
<protein>
    <submittedName>
        <fullName evidence="1">Uncharacterized protein</fullName>
    </submittedName>
</protein>
<organism evidence="1 2">
    <name type="scientific">Luedemannella flava</name>
    <dbReference type="NCBI Taxonomy" id="349316"/>
    <lineage>
        <taxon>Bacteria</taxon>
        <taxon>Bacillati</taxon>
        <taxon>Actinomycetota</taxon>
        <taxon>Actinomycetes</taxon>
        <taxon>Micromonosporales</taxon>
        <taxon>Micromonosporaceae</taxon>
        <taxon>Luedemannella</taxon>
    </lineage>
</organism>